<dbReference type="InterPro" id="IPR045188">
    <property type="entry name" value="Boi1/Boi2-like"/>
</dbReference>
<gene>
    <name evidence="4" type="primary">LOC108609980</name>
</gene>
<reference evidence="3" key="2">
    <citation type="journal article" date="2016" name="G3 (Bethesda)">
        <title>Genome Evolution in Three Species of Cactophilic Drosophila.</title>
        <authorList>
            <person name="Sanchez-Flores A."/>
            <person name="Penazola F."/>
            <person name="Carpinteyro-Ponce J."/>
            <person name="Nazario-Yepiz N."/>
            <person name="Abreu-Goodger C."/>
            <person name="Machado C.A."/>
            <person name="Markow T.A."/>
        </authorList>
    </citation>
    <scope>NUCLEOTIDE SEQUENCE [LARGE SCALE GENOMIC DNA]</scope>
</reference>
<dbReference type="GeneID" id="108609980"/>
<evidence type="ECO:0000259" key="2">
    <source>
        <dbReference type="PROSITE" id="PS50003"/>
    </source>
</evidence>
<dbReference type="Pfam" id="PF00169">
    <property type="entry name" value="PH"/>
    <property type="match status" value="1"/>
</dbReference>
<evidence type="ECO:0000256" key="1">
    <source>
        <dbReference type="SAM" id="MobiDB-lite"/>
    </source>
</evidence>
<feature type="compositionally biased region" description="Polar residues" evidence="1">
    <location>
        <begin position="208"/>
        <end position="222"/>
    </location>
</feature>
<dbReference type="InterPro" id="IPR011993">
    <property type="entry name" value="PH-like_dom_sf"/>
</dbReference>
<feature type="region of interest" description="Disordered" evidence="1">
    <location>
        <begin position="208"/>
        <end position="237"/>
    </location>
</feature>
<reference evidence="3" key="1">
    <citation type="journal article" date="1997" name="Nucleic Acids Res.">
        <title>tRNAscan-SE: a program for improved detection of transfer RNA genes in genomic sequence.</title>
        <authorList>
            <person name="Lowe T.M."/>
            <person name="Eddy S.R."/>
        </authorList>
    </citation>
    <scope>NUCLEOTIDE SEQUENCE [LARGE SCALE GENOMIC DNA]</scope>
</reference>
<feature type="domain" description="PH" evidence="2">
    <location>
        <begin position="16"/>
        <end position="112"/>
    </location>
</feature>
<protein>
    <submittedName>
        <fullName evidence="4">Sesquipedalian-1</fullName>
    </submittedName>
</protein>
<dbReference type="PANTHER" id="PTHR22902">
    <property type="entry name" value="SESQUIPEDALIAN"/>
    <property type="match status" value="1"/>
</dbReference>
<proteinExistence type="predicted"/>
<evidence type="ECO:0000313" key="4">
    <source>
        <dbReference type="RefSeq" id="XP_017857272.1"/>
    </source>
</evidence>
<organism evidence="3 4">
    <name type="scientific">Drosophila arizonae</name>
    <name type="common">Fruit fly</name>
    <dbReference type="NCBI Taxonomy" id="7263"/>
    <lineage>
        <taxon>Eukaryota</taxon>
        <taxon>Metazoa</taxon>
        <taxon>Ecdysozoa</taxon>
        <taxon>Arthropoda</taxon>
        <taxon>Hexapoda</taxon>
        <taxon>Insecta</taxon>
        <taxon>Pterygota</taxon>
        <taxon>Neoptera</taxon>
        <taxon>Endopterygota</taxon>
        <taxon>Diptera</taxon>
        <taxon>Brachycera</taxon>
        <taxon>Muscomorpha</taxon>
        <taxon>Ephydroidea</taxon>
        <taxon>Drosophilidae</taxon>
        <taxon>Drosophila</taxon>
    </lineage>
</organism>
<dbReference type="SMART" id="SM00233">
    <property type="entry name" value="PH"/>
    <property type="match status" value="1"/>
</dbReference>
<dbReference type="CDD" id="cd13288">
    <property type="entry name" value="PH_Ses"/>
    <property type="match status" value="1"/>
</dbReference>
<dbReference type="Proteomes" id="UP000694904">
    <property type="component" value="Chromosome 3"/>
</dbReference>
<feature type="compositionally biased region" description="Basic and acidic residues" evidence="1">
    <location>
        <begin position="133"/>
        <end position="142"/>
    </location>
</feature>
<dbReference type="InterPro" id="IPR001849">
    <property type="entry name" value="PH_domain"/>
</dbReference>
<feature type="compositionally biased region" description="Pro residues" evidence="1">
    <location>
        <begin position="154"/>
        <end position="173"/>
    </location>
</feature>
<accession>A0ABM1NQN6</accession>
<name>A0ABM1NQN6_DROAR</name>
<dbReference type="SUPFAM" id="SSF50729">
    <property type="entry name" value="PH domain-like"/>
    <property type="match status" value="1"/>
</dbReference>
<evidence type="ECO:0000313" key="3">
    <source>
        <dbReference type="Proteomes" id="UP000694904"/>
    </source>
</evidence>
<keyword evidence="3" id="KW-1185">Reference proteome</keyword>
<dbReference type="RefSeq" id="XP_017857272.1">
    <property type="nucleotide sequence ID" value="XM_018001783.1"/>
</dbReference>
<reference evidence="4" key="3">
    <citation type="submission" date="2025-08" db="UniProtKB">
        <authorList>
            <consortium name="RefSeq"/>
        </authorList>
    </citation>
    <scope>IDENTIFICATION</scope>
    <source>
        <tissue evidence="4">Whole organism</tissue>
    </source>
</reference>
<dbReference type="PANTHER" id="PTHR22902:SF53">
    <property type="entry name" value="INOSITOL PHOSPHATASE INTERACTING PROTEIN, ISOFORM A"/>
    <property type="match status" value="1"/>
</dbReference>
<dbReference type="Gene3D" id="2.30.29.30">
    <property type="entry name" value="Pleckstrin-homology domain (PH domain)/Phosphotyrosine-binding domain (PTB)"/>
    <property type="match status" value="1"/>
</dbReference>
<feature type="region of interest" description="Disordered" evidence="1">
    <location>
        <begin position="133"/>
        <end position="179"/>
    </location>
</feature>
<dbReference type="PROSITE" id="PS50003">
    <property type="entry name" value="PH_DOMAIN"/>
    <property type="match status" value="1"/>
</dbReference>
<sequence>MKINEKNLCVFARTPPFDMEGFLNKRGVVNKAFQRRYFVLKGNLLFYFESRLDKEPLGLIIVEGCTIELSEESDADNYCFEIAFNGNRTYILAADTQECMEAWMKALTCAGYEYKRIIVAELQRQLQEIEYSRNKMRSDRSDPQQTVTDGQGKPVPPPRRPNPFNRPPPPPPIEAGGVRGGVVISPMPYISDYYAVGKAKSAQQELHSIDNGNGSAGSQHSTPRTRRRQAPTGASPSIFYDDLPIAPARSTVLAKSNNNHIDRAEQKRRQEKATERFTQRHEKFRKVIMRDILLYRERQTQPLIQL</sequence>